<sequence length="60" mass="7085">MKRNYQPISSMFVRKDAADTYGWAKLVALKKTFLSRMWMTLSSARPFATKQWIGQHFSNR</sequence>
<name>V9EW76_PHYNI</name>
<reference evidence="1 2" key="1">
    <citation type="submission" date="2013-11" db="EMBL/GenBank/DDBJ databases">
        <title>The Genome Sequence of Phytophthora parasitica P1569.</title>
        <authorList>
            <consortium name="The Broad Institute Genomics Platform"/>
            <person name="Russ C."/>
            <person name="Tyler B."/>
            <person name="Panabieres F."/>
            <person name="Shan W."/>
            <person name="Tripathy S."/>
            <person name="Grunwald N."/>
            <person name="Machado M."/>
            <person name="Johnson C.S."/>
            <person name="Arredondo F."/>
            <person name="Hong C."/>
            <person name="Coffey M."/>
            <person name="Young S.K."/>
            <person name="Zeng Q."/>
            <person name="Gargeya S."/>
            <person name="Fitzgerald M."/>
            <person name="Abouelleil A."/>
            <person name="Alvarado L."/>
            <person name="Chapman S.B."/>
            <person name="Gainer-Dewar J."/>
            <person name="Goldberg J."/>
            <person name="Griggs A."/>
            <person name="Gujja S."/>
            <person name="Hansen M."/>
            <person name="Howarth C."/>
            <person name="Imamovic A."/>
            <person name="Ireland A."/>
            <person name="Larimer J."/>
            <person name="McCowan C."/>
            <person name="Murphy C."/>
            <person name="Pearson M."/>
            <person name="Poon T.W."/>
            <person name="Priest M."/>
            <person name="Roberts A."/>
            <person name="Saif S."/>
            <person name="Shea T."/>
            <person name="Sykes S."/>
            <person name="Wortman J."/>
            <person name="Nusbaum C."/>
            <person name="Birren B."/>
        </authorList>
    </citation>
    <scope>NUCLEOTIDE SEQUENCE [LARGE SCALE GENOMIC DNA]</scope>
    <source>
        <strain evidence="1 2">P1569</strain>
    </source>
</reference>
<protein>
    <submittedName>
        <fullName evidence="1">Uncharacterized protein</fullName>
    </submittedName>
</protein>
<evidence type="ECO:0000313" key="1">
    <source>
        <dbReference type="EMBL" id="ETI43126.1"/>
    </source>
</evidence>
<evidence type="ECO:0000313" key="2">
    <source>
        <dbReference type="Proteomes" id="UP000018721"/>
    </source>
</evidence>
<proteinExistence type="predicted"/>
<dbReference type="AlphaFoldDB" id="V9EW76"/>
<dbReference type="Proteomes" id="UP000018721">
    <property type="component" value="Unassembled WGS sequence"/>
</dbReference>
<gene>
    <name evidence="1" type="ORF">F443_11837</name>
</gene>
<organism evidence="1 2">
    <name type="scientific">Phytophthora nicotianae P1569</name>
    <dbReference type="NCBI Taxonomy" id="1317065"/>
    <lineage>
        <taxon>Eukaryota</taxon>
        <taxon>Sar</taxon>
        <taxon>Stramenopiles</taxon>
        <taxon>Oomycota</taxon>
        <taxon>Peronosporomycetes</taxon>
        <taxon>Peronosporales</taxon>
        <taxon>Peronosporaceae</taxon>
        <taxon>Phytophthora</taxon>
    </lineage>
</organism>
<dbReference type="EMBL" id="ANIZ01002021">
    <property type="protein sequence ID" value="ETI43126.1"/>
    <property type="molecule type" value="Genomic_DNA"/>
</dbReference>
<keyword evidence="2" id="KW-1185">Reference proteome</keyword>
<comment type="caution">
    <text evidence="1">The sequence shown here is derived from an EMBL/GenBank/DDBJ whole genome shotgun (WGS) entry which is preliminary data.</text>
</comment>
<accession>V9EW76</accession>
<dbReference type="HOGENOM" id="CLU_2946685_0_0_1"/>